<keyword evidence="1" id="KW-0472">Membrane</keyword>
<evidence type="ECO:0000313" key="3">
    <source>
        <dbReference type="Proteomes" id="UP001165413"/>
    </source>
</evidence>
<feature type="transmembrane region" description="Helical" evidence="1">
    <location>
        <begin position="44"/>
        <end position="64"/>
    </location>
</feature>
<sequence length="82" mass="8390">MKELEVNQLEKVNGGSTTEVMVGAGMGVSAGAVTGVIGKLAFGAAMANPVSLTVGALVAIGYGLSRMGRDQMRIENHPSTRK</sequence>
<keyword evidence="1" id="KW-0812">Transmembrane</keyword>
<keyword evidence="3" id="KW-1185">Reference proteome</keyword>
<dbReference type="AlphaFoldDB" id="A0AA42BM40"/>
<proteinExistence type="predicted"/>
<protein>
    <submittedName>
        <fullName evidence="2">Uncharacterized protein</fullName>
    </submittedName>
</protein>
<dbReference type="EMBL" id="JANATA010000024">
    <property type="protein sequence ID" value="MCP3429563.1"/>
    <property type="molecule type" value="Genomic_DNA"/>
</dbReference>
<gene>
    <name evidence="2" type="ORF">NLF92_11465</name>
</gene>
<keyword evidence="1" id="KW-1133">Transmembrane helix</keyword>
<organism evidence="2 3">
    <name type="scientific">Opacimonas viscosa</name>
    <dbReference type="NCBI Taxonomy" id="2961944"/>
    <lineage>
        <taxon>Bacteria</taxon>
        <taxon>Pseudomonadati</taxon>
        <taxon>Pseudomonadota</taxon>
        <taxon>Gammaproteobacteria</taxon>
        <taxon>Alteromonadales</taxon>
        <taxon>Alteromonadaceae</taxon>
        <taxon>Opacimonas</taxon>
    </lineage>
</organism>
<comment type="caution">
    <text evidence="2">The sequence shown here is derived from an EMBL/GenBank/DDBJ whole genome shotgun (WGS) entry which is preliminary data.</text>
</comment>
<dbReference type="Proteomes" id="UP001165413">
    <property type="component" value="Unassembled WGS sequence"/>
</dbReference>
<name>A0AA42BM40_9ALTE</name>
<evidence type="ECO:0000313" key="2">
    <source>
        <dbReference type="EMBL" id="MCP3429563.1"/>
    </source>
</evidence>
<dbReference type="RefSeq" id="WP_254102067.1">
    <property type="nucleotide sequence ID" value="NZ_JANATA010000024.1"/>
</dbReference>
<evidence type="ECO:0000256" key="1">
    <source>
        <dbReference type="SAM" id="Phobius"/>
    </source>
</evidence>
<feature type="transmembrane region" description="Helical" evidence="1">
    <location>
        <begin position="20"/>
        <end position="38"/>
    </location>
</feature>
<accession>A0AA42BM40</accession>
<reference evidence="2" key="1">
    <citation type="submission" date="2022-07" db="EMBL/GenBank/DDBJ databases">
        <title>Characterization of the Novel Bacterium Alteromonas immobilis LMIT006 and Alteromonas gregis LMIT007.</title>
        <authorList>
            <person name="Lin X."/>
        </authorList>
    </citation>
    <scope>NUCLEOTIDE SEQUENCE</scope>
    <source>
        <strain evidence="2">LMIT007</strain>
    </source>
</reference>